<proteinExistence type="predicted"/>
<protein>
    <recommendedName>
        <fullName evidence="3">HAT C-terminal dimerisation domain-containing protein</fullName>
    </recommendedName>
</protein>
<reference evidence="1" key="2">
    <citation type="submission" date="2015-02" db="UniProtKB">
        <authorList>
            <consortium name="EnsemblMetazoa"/>
        </authorList>
    </citation>
    <scope>IDENTIFICATION</scope>
</reference>
<accession>T1IYC5</accession>
<dbReference type="EnsemblMetazoa" id="SMAR006234-RA">
    <property type="protein sequence ID" value="SMAR006234-PA"/>
    <property type="gene ID" value="SMAR006234"/>
</dbReference>
<organism evidence="1 2">
    <name type="scientific">Strigamia maritima</name>
    <name type="common">European centipede</name>
    <name type="synonym">Geophilus maritimus</name>
    <dbReference type="NCBI Taxonomy" id="126957"/>
    <lineage>
        <taxon>Eukaryota</taxon>
        <taxon>Metazoa</taxon>
        <taxon>Ecdysozoa</taxon>
        <taxon>Arthropoda</taxon>
        <taxon>Myriapoda</taxon>
        <taxon>Chilopoda</taxon>
        <taxon>Pleurostigmophora</taxon>
        <taxon>Geophilomorpha</taxon>
        <taxon>Linotaeniidae</taxon>
        <taxon>Strigamia</taxon>
    </lineage>
</organism>
<keyword evidence="2" id="KW-1185">Reference proteome</keyword>
<reference evidence="2" key="1">
    <citation type="submission" date="2011-05" db="EMBL/GenBank/DDBJ databases">
        <authorList>
            <person name="Richards S.R."/>
            <person name="Qu J."/>
            <person name="Jiang H."/>
            <person name="Jhangiani S.N."/>
            <person name="Agravi P."/>
            <person name="Goodspeed R."/>
            <person name="Gross S."/>
            <person name="Mandapat C."/>
            <person name="Jackson L."/>
            <person name="Mathew T."/>
            <person name="Pu L."/>
            <person name="Thornton R."/>
            <person name="Saada N."/>
            <person name="Wilczek-Boney K.B."/>
            <person name="Lee S."/>
            <person name="Kovar C."/>
            <person name="Wu Y."/>
            <person name="Scherer S.E."/>
            <person name="Worley K.C."/>
            <person name="Muzny D.M."/>
            <person name="Gibbs R."/>
        </authorList>
    </citation>
    <scope>NUCLEOTIDE SEQUENCE</scope>
    <source>
        <strain evidence="2">Brora</strain>
    </source>
</reference>
<evidence type="ECO:0000313" key="2">
    <source>
        <dbReference type="Proteomes" id="UP000014500"/>
    </source>
</evidence>
<dbReference type="AlphaFoldDB" id="T1IYC5"/>
<dbReference type="HOGENOM" id="CLU_2213200_0_0_1"/>
<sequence>MARDFLAIPGTSVPIEREFSGGVDLLTPNQRNLSTECGVNYCLCQLTHRIGFVTSVPPSHSQGAPLTKCTCQQGTFGLRARATWRSPTNQFNLSQPTYRVDLDLTGF</sequence>
<name>T1IYC5_STRMM</name>
<dbReference type="EMBL" id="AFFK01020258">
    <property type="status" value="NOT_ANNOTATED_CDS"/>
    <property type="molecule type" value="Genomic_DNA"/>
</dbReference>
<evidence type="ECO:0000313" key="1">
    <source>
        <dbReference type="EnsemblMetazoa" id="SMAR006234-PA"/>
    </source>
</evidence>
<evidence type="ECO:0008006" key="3">
    <source>
        <dbReference type="Google" id="ProtNLM"/>
    </source>
</evidence>
<dbReference type="Proteomes" id="UP000014500">
    <property type="component" value="Unassembled WGS sequence"/>
</dbReference>